<feature type="domain" description="N-acetyltransferase" evidence="4">
    <location>
        <begin position="10"/>
        <end position="166"/>
    </location>
</feature>
<dbReference type="OrthoDB" id="5295305at2"/>
<dbReference type="Gene3D" id="3.40.630.30">
    <property type="match status" value="1"/>
</dbReference>
<comment type="similarity">
    <text evidence="1">Belongs to the acetyltransferase family.</text>
</comment>
<comment type="caution">
    <text evidence="5">The sequence shown here is derived from an EMBL/GenBank/DDBJ whole genome shotgun (WGS) entry which is preliminary data.</text>
</comment>
<dbReference type="SUPFAM" id="SSF55729">
    <property type="entry name" value="Acyl-CoA N-acyltransferases (Nat)"/>
    <property type="match status" value="1"/>
</dbReference>
<protein>
    <submittedName>
        <fullName evidence="5">GNAT family N-acetyltransferase</fullName>
    </submittedName>
</protein>
<dbReference type="Proteomes" id="UP000252357">
    <property type="component" value="Unassembled WGS sequence"/>
</dbReference>
<dbReference type="PANTHER" id="PTHR10545">
    <property type="entry name" value="DIAMINE N-ACETYLTRANSFERASE"/>
    <property type="match status" value="1"/>
</dbReference>
<organism evidence="5 6">
    <name type="scientific">Parvibium lacunae</name>
    <dbReference type="NCBI Taxonomy" id="1888893"/>
    <lineage>
        <taxon>Bacteria</taxon>
        <taxon>Pseudomonadati</taxon>
        <taxon>Pseudomonadota</taxon>
        <taxon>Betaproteobacteria</taxon>
        <taxon>Burkholderiales</taxon>
        <taxon>Alcaligenaceae</taxon>
        <taxon>Parvibium</taxon>
    </lineage>
</organism>
<gene>
    <name evidence="5" type="ORF">DU000_06925</name>
</gene>
<dbReference type="GO" id="GO:0008080">
    <property type="term" value="F:N-acetyltransferase activity"/>
    <property type="evidence" value="ECO:0007669"/>
    <property type="project" value="TreeGrafter"/>
</dbReference>
<dbReference type="EMBL" id="QPGB01000002">
    <property type="protein sequence ID" value="RCS58717.1"/>
    <property type="molecule type" value="Genomic_DNA"/>
</dbReference>
<dbReference type="CDD" id="cd04301">
    <property type="entry name" value="NAT_SF"/>
    <property type="match status" value="1"/>
</dbReference>
<dbReference type="Pfam" id="PF00583">
    <property type="entry name" value="Acetyltransf_1"/>
    <property type="match status" value="1"/>
</dbReference>
<dbReference type="InterPro" id="IPR000182">
    <property type="entry name" value="GNAT_dom"/>
</dbReference>
<keyword evidence="2 5" id="KW-0808">Transferase</keyword>
<evidence type="ECO:0000256" key="1">
    <source>
        <dbReference type="ARBA" id="ARBA00008694"/>
    </source>
</evidence>
<evidence type="ECO:0000313" key="5">
    <source>
        <dbReference type="EMBL" id="RCS58717.1"/>
    </source>
</evidence>
<keyword evidence="6" id="KW-1185">Reference proteome</keyword>
<name>A0A368L568_9BURK</name>
<evidence type="ECO:0000256" key="2">
    <source>
        <dbReference type="ARBA" id="ARBA00022679"/>
    </source>
</evidence>
<evidence type="ECO:0000259" key="4">
    <source>
        <dbReference type="PROSITE" id="PS51186"/>
    </source>
</evidence>
<sequence length="174" mass="19539">MAPCAQAIKLEIRPATVFDTEILVDLVKQLAQYEKLEHQLEISVPKLAAEMFGSRPAAEAVIAWECQDCQGKPQETAVGFAMYFTNFSTFLSRRGLFLEDLFVVPSRRGLGYGKALIQTVAKIAQQRNAGRFEWIVLDWNESAIQFYASLGAQVLPEWRIIRVTGDAIRQIAES</sequence>
<dbReference type="FunFam" id="3.40.630.30:FF:000064">
    <property type="entry name" value="GNAT family acetyltransferase"/>
    <property type="match status" value="1"/>
</dbReference>
<accession>A0A368L568</accession>
<reference evidence="5 6" key="1">
    <citation type="journal article" date="2018" name="Int. J. Syst. Evol. Microbiol.">
        <title>Parvibium lacunae gen. nov., sp. nov., a new member of the family Alcaligenaceae isolated from a freshwater pond.</title>
        <authorList>
            <person name="Chen W.M."/>
            <person name="Xie P.B."/>
            <person name="Hsu M.Y."/>
            <person name="Sheu S.Y."/>
        </authorList>
    </citation>
    <scope>NUCLEOTIDE SEQUENCE [LARGE SCALE GENOMIC DNA]</scope>
    <source>
        <strain evidence="5 6">KMB9</strain>
    </source>
</reference>
<dbReference type="AlphaFoldDB" id="A0A368L568"/>
<keyword evidence="3" id="KW-0012">Acyltransferase</keyword>
<evidence type="ECO:0000313" key="6">
    <source>
        <dbReference type="Proteomes" id="UP000252357"/>
    </source>
</evidence>
<dbReference type="InterPro" id="IPR051016">
    <property type="entry name" value="Diverse_Substrate_AcTransf"/>
</dbReference>
<evidence type="ECO:0000256" key="3">
    <source>
        <dbReference type="ARBA" id="ARBA00023315"/>
    </source>
</evidence>
<dbReference type="PANTHER" id="PTHR10545:SF29">
    <property type="entry name" value="GH14572P-RELATED"/>
    <property type="match status" value="1"/>
</dbReference>
<dbReference type="PROSITE" id="PS51186">
    <property type="entry name" value="GNAT"/>
    <property type="match status" value="1"/>
</dbReference>
<dbReference type="InterPro" id="IPR016181">
    <property type="entry name" value="Acyl_CoA_acyltransferase"/>
</dbReference>
<proteinExistence type="inferred from homology"/>